<comment type="caution">
    <text evidence="1">The sequence shown here is derived from an EMBL/GenBank/DDBJ whole genome shotgun (WGS) entry which is preliminary data.</text>
</comment>
<dbReference type="EMBL" id="JAFKCV010000001">
    <property type="protein sequence ID" value="MBN7823848.1"/>
    <property type="molecule type" value="Genomic_DNA"/>
</dbReference>
<dbReference type="InterPro" id="IPR027417">
    <property type="entry name" value="P-loop_NTPase"/>
</dbReference>
<accession>A0A939DJH4</accession>
<dbReference type="RefSeq" id="WP_206571957.1">
    <property type="nucleotide sequence ID" value="NZ_JAFKCV010000001.1"/>
</dbReference>
<protein>
    <submittedName>
        <fullName evidence="1">Kinase</fullName>
    </submittedName>
</protein>
<evidence type="ECO:0000313" key="2">
    <source>
        <dbReference type="Proteomes" id="UP000664654"/>
    </source>
</evidence>
<dbReference type="Proteomes" id="UP000664654">
    <property type="component" value="Unassembled WGS sequence"/>
</dbReference>
<dbReference type="AlphaFoldDB" id="A0A939DJH4"/>
<organism evidence="1 2">
    <name type="scientific">Bowmanella dokdonensis</name>
    <dbReference type="NCBI Taxonomy" id="751969"/>
    <lineage>
        <taxon>Bacteria</taxon>
        <taxon>Pseudomonadati</taxon>
        <taxon>Pseudomonadota</taxon>
        <taxon>Gammaproteobacteria</taxon>
        <taxon>Alteromonadales</taxon>
        <taxon>Alteromonadaceae</taxon>
        <taxon>Bowmanella</taxon>
    </lineage>
</organism>
<dbReference type="GO" id="GO:0016301">
    <property type="term" value="F:kinase activity"/>
    <property type="evidence" value="ECO:0007669"/>
    <property type="project" value="UniProtKB-KW"/>
</dbReference>
<dbReference type="SUPFAM" id="SSF52540">
    <property type="entry name" value="P-loop containing nucleoside triphosphate hydrolases"/>
    <property type="match status" value="1"/>
</dbReference>
<keyword evidence="1" id="KW-0808">Transferase</keyword>
<keyword evidence="1" id="KW-0418">Kinase</keyword>
<sequence>MSSRSPLQQSLCTQLAQRFRMGQMALADFSHHWLPLANQLAARDKPYILGLNGAQGSGKSTLAACLQAILGQEYGLQVATLSLDDLYYPKVHRQWLAREVHPLLATRGVPGTHDVTLGLELVRRCRAGQALSLPRFDKASDDRSLEPQWLEGPIDLLILEGWCLGADPQSEQQLAVPVNDLEAREDMDGTWRRYVNQCLGGEYQRLFDQLDSLLMLAAPDWSTVIQWRAQQESQLKKTRGQGMDESQLAHFMLYYQRLTELQLNKAPQRVDCLYRLDKHRHIHEVVPKGEQHDWQI</sequence>
<reference evidence="1" key="1">
    <citation type="submission" date="2021-03" db="EMBL/GenBank/DDBJ databases">
        <title>novel species isolated from a fishpond in China.</title>
        <authorList>
            <person name="Lu H."/>
            <person name="Cai Z."/>
        </authorList>
    </citation>
    <scope>NUCLEOTIDE SEQUENCE</scope>
    <source>
        <strain evidence="1">JCM 30855</strain>
    </source>
</reference>
<dbReference type="Gene3D" id="3.40.50.300">
    <property type="entry name" value="P-loop containing nucleotide triphosphate hydrolases"/>
    <property type="match status" value="1"/>
</dbReference>
<proteinExistence type="predicted"/>
<name>A0A939DJH4_9ALTE</name>
<evidence type="ECO:0000313" key="1">
    <source>
        <dbReference type="EMBL" id="MBN7823848.1"/>
    </source>
</evidence>
<keyword evidence="2" id="KW-1185">Reference proteome</keyword>
<gene>
    <name evidence="1" type="ORF">J0A66_01300</name>
</gene>